<proteinExistence type="predicted"/>
<dbReference type="SUPFAM" id="SSF54695">
    <property type="entry name" value="POZ domain"/>
    <property type="match status" value="1"/>
</dbReference>
<dbReference type="InterPro" id="IPR044515">
    <property type="entry name" value="ABTB1"/>
</dbReference>
<name>A0A836C761_9CHLO</name>
<accession>A0A836C761</accession>
<keyword evidence="6" id="KW-1185">Reference proteome</keyword>
<dbReference type="Proteomes" id="UP000612055">
    <property type="component" value="Unassembled WGS sequence"/>
</dbReference>
<dbReference type="Gene3D" id="3.30.710.10">
    <property type="entry name" value="Potassium Channel Kv1.1, Chain A"/>
    <property type="match status" value="1"/>
</dbReference>
<evidence type="ECO:0000256" key="2">
    <source>
        <dbReference type="ARBA" id="ARBA00022737"/>
    </source>
</evidence>
<keyword evidence="2" id="KW-0677">Repeat</keyword>
<dbReference type="AlphaFoldDB" id="A0A836C761"/>
<dbReference type="InterPro" id="IPR000210">
    <property type="entry name" value="BTB/POZ_dom"/>
</dbReference>
<evidence type="ECO:0000256" key="3">
    <source>
        <dbReference type="ARBA" id="ARBA00023043"/>
    </source>
</evidence>
<evidence type="ECO:0000313" key="6">
    <source>
        <dbReference type="Proteomes" id="UP000612055"/>
    </source>
</evidence>
<comment type="pathway">
    <text evidence="1">Protein modification; protein ubiquitination.</text>
</comment>
<dbReference type="CDD" id="cd18186">
    <property type="entry name" value="BTB_POZ_ZBTB_KLHL-like"/>
    <property type="match status" value="1"/>
</dbReference>
<dbReference type="GO" id="GO:0000151">
    <property type="term" value="C:ubiquitin ligase complex"/>
    <property type="evidence" value="ECO:0007669"/>
    <property type="project" value="TreeGrafter"/>
</dbReference>
<protein>
    <recommendedName>
        <fullName evidence="4">BTB domain-containing protein</fullName>
    </recommendedName>
</protein>
<dbReference type="PANTHER" id="PTHR46231">
    <property type="entry name" value="ANKYRIN REPEAT AND BTB/POZ DOMAIN-CONTAINING PROTEIN 1"/>
    <property type="match status" value="1"/>
</dbReference>
<dbReference type="PANTHER" id="PTHR46231:SF1">
    <property type="entry name" value="ANKYRIN REPEAT AND BTB_POZ DOMAIN-CONTAINING PROTEIN 1"/>
    <property type="match status" value="1"/>
</dbReference>
<dbReference type="GO" id="GO:0005737">
    <property type="term" value="C:cytoplasm"/>
    <property type="evidence" value="ECO:0007669"/>
    <property type="project" value="TreeGrafter"/>
</dbReference>
<sequence>MGMWATPGEGMGGSSSRAAAFSGTVVICVGDQAFTCQRSVLAAGSETSEYFARLLQPSGEFVERDAMEPSVPDADPAAFAYLQSYMYCMSMGLPRTSLECLAVPPDLRPTASLAGRLLRGWVVAALTEQLAVAATPSTVLADLVWADTHGLTELAARLRACALVHRREVELGELPEVVKGSPGQTVQLLAALFSA</sequence>
<dbReference type="InterPro" id="IPR011333">
    <property type="entry name" value="SKP1/BTB/POZ_sf"/>
</dbReference>
<keyword evidence="3" id="KW-0040">ANK repeat</keyword>
<evidence type="ECO:0000256" key="1">
    <source>
        <dbReference type="ARBA" id="ARBA00004906"/>
    </source>
</evidence>
<comment type="caution">
    <text evidence="5">The sequence shown here is derived from an EMBL/GenBank/DDBJ whole genome shotgun (WGS) entry which is preliminary data.</text>
</comment>
<reference evidence="5" key="1">
    <citation type="journal article" date="2020" name="bioRxiv">
        <title>Comparative genomics of Chlamydomonas.</title>
        <authorList>
            <person name="Craig R.J."/>
            <person name="Hasan A.R."/>
            <person name="Ness R.W."/>
            <person name="Keightley P.D."/>
        </authorList>
    </citation>
    <scope>NUCLEOTIDE SEQUENCE</scope>
    <source>
        <strain evidence="5">CCAP 11/70</strain>
    </source>
</reference>
<organism evidence="5 6">
    <name type="scientific">Edaphochlamys debaryana</name>
    <dbReference type="NCBI Taxonomy" id="47281"/>
    <lineage>
        <taxon>Eukaryota</taxon>
        <taxon>Viridiplantae</taxon>
        <taxon>Chlorophyta</taxon>
        <taxon>core chlorophytes</taxon>
        <taxon>Chlorophyceae</taxon>
        <taxon>CS clade</taxon>
        <taxon>Chlamydomonadales</taxon>
        <taxon>Chlamydomonadales incertae sedis</taxon>
        <taxon>Edaphochlamys</taxon>
    </lineage>
</organism>
<dbReference type="EMBL" id="JAEHOE010000001">
    <property type="protein sequence ID" value="KAG2501898.1"/>
    <property type="molecule type" value="Genomic_DNA"/>
</dbReference>
<gene>
    <name evidence="5" type="ORF">HYH03_000396</name>
</gene>
<dbReference type="PROSITE" id="PS50097">
    <property type="entry name" value="BTB"/>
    <property type="match status" value="1"/>
</dbReference>
<evidence type="ECO:0000313" key="5">
    <source>
        <dbReference type="EMBL" id="KAG2501898.1"/>
    </source>
</evidence>
<dbReference type="Pfam" id="PF00651">
    <property type="entry name" value="BTB"/>
    <property type="match status" value="1"/>
</dbReference>
<evidence type="ECO:0000259" key="4">
    <source>
        <dbReference type="PROSITE" id="PS50097"/>
    </source>
</evidence>
<feature type="domain" description="BTB" evidence="4">
    <location>
        <begin position="23"/>
        <end position="95"/>
    </location>
</feature>
<dbReference type="OrthoDB" id="550906at2759"/>